<keyword evidence="1" id="KW-1133">Transmembrane helix</keyword>
<reference evidence="2" key="1">
    <citation type="submission" date="2019-08" db="EMBL/GenBank/DDBJ databases">
        <authorList>
            <person name="Kucharzyk K."/>
            <person name="Murdoch R.W."/>
            <person name="Higgins S."/>
            <person name="Loffler F."/>
        </authorList>
    </citation>
    <scope>NUCLEOTIDE SEQUENCE</scope>
</reference>
<feature type="transmembrane region" description="Helical" evidence="1">
    <location>
        <begin position="76"/>
        <end position="96"/>
    </location>
</feature>
<evidence type="ECO:0000313" key="2">
    <source>
        <dbReference type="EMBL" id="MPN18572.1"/>
    </source>
</evidence>
<feature type="transmembrane region" description="Helical" evidence="1">
    <location>
        <begin position="43"/>
        <end position="64"/>
    </location>
</feature>
<feature type="transmembrane region" description="Helical" evidence="1">
    <location>
        <begin position="135"/>
        <end position="154"/>
    </location>
</feature>
<protein>
    <submittedName>
        <fullName evidence="2">Uncharacterized protein</fullName>
    </submittedName>
</protein>
<gene>
    <name evidence="2" type="ORF">SDC9_165932</name>
</gene>
<keyword evidence="1" id="KW-0812">Transmembrane</keyword>
<name>A0A645FXY6_9ZZZZ</name>
<comment type="caution">
    <text evidence="2">The sequence shown here is derived from an EMBL/GenBank/DDBJ whole genome shotgun (WGS) entry which is preliminary data.</text>
</comment>
<evidence type="ECO:0000256" key="1">
    <source>
        <dbReference type="SAM" id="Phobius"/>
    </source>
</evidence>
<proteinExistence type="predicted"/>
<accession>A0A645FXY6</accession>
<sequence length="166" mass="18990">MIKNNIKSLLIHVMISILAFIAYIPFHISVVKWASEEAAKNHHIVMISVAITIITVALLLYYYFSGVFLKEQGSNFKNIMSISLTGFIGIVIWFIAFNMNLIEGTNVLLNSEVWQLYSLYYSYCLFFVDEAAISIPHIMLVFCIMPILAMWVGIKFPIKRSNIKVN</sequence>
<keyword evidence="1" id="KW-0472">Membrane</keyword>
<organism evidence="2">
    <name type="scientific">bioreactor metagenome</name>
    <dbReference type="NCBI Taxonomy" id="1076179"/>
    <lineage>
        <taxon>unclassified sequences</taxon>
        <taxon>metagenomes</taxon>
        <taxon>ecological metagenomes</taxon>
    </lineage>
</organism>
<dbReference type="AlphaFoldDB" id="A0A645FXY6"/>
<dbReference type="EMBL" id="VSSQ01065935">
    <property type="protein sequence ID" value="MPN18572.1"/>
    <property type="molecule type" value="Genomic_DNA"/>
</dbReference>
<feature type="transmembrane region" description="Helical" evidence="1">
    <location>
        <begin position="9"/>
        <end position="31"/>
    </location>
</feature>